<accession>A0A0V0QGZ7</accession>
<dbReference type="Gene3D" id="3.80.10.10">
    <property type="entry name" value="Ribonuclease Inhibitor"/>
    <property type="match status" value="1"/>
</dbReference>
<sequence length="385" mass="44209">MSARNFALAIQKFQNLQQFSFILRANNKLNEKGTEEIFTVLGKQTQIEVLQIVIEEENQFNDKQFNLVCDCFQYFKKLEHLLIKIGGFSQLENQTEILGQSLKKISALKSFYLKIGQSSQFGQQGLAYLGEGLSMHQNLKQLSIQFGRKNFENGQGYIDFGKNLQKISQLEKFSLILDDSNQLEGQQMVETFEAIGNQKNLKNLQIQINNNNEISKESGQQLGKSMQNLQQLEFLDIYLEKMNEQGKEILSFISGGLKDKQNLQILNLKLGNSFLGQFYKKEKSLAIVVQENQLCGQKGADQISQAIEGQKKMIQNFQLQMRQRGDFFNNICGFLPLMKDFSTDAIDLQQNQFGFGVKKQIQNHLSDLFETEQEFQDNFDDIDGF</sequence>
<proteinExistence type="predicted"/>
<comment type="caution">
    <text evidence="1">The sequence shown here is derived from an EMBL/GenBank/DDBJ whole genome shotgun (WGS) entry which is preliminary data.</text>
</comment>
<organism evidence="1 2">
    <name type="scientific">Pseudocohnilembus persalinus</name>
    <name type="common">Ciliate</name>
    <dbReference type="NCBI Taxonomy" id="266149"/>
    <lineage>
        <taxon>Eukaryota</taxon>
        <taxon>Sar</taxon>
        <taxon>Alveolata</taxon>
        <taxon>Ciliophora</taxon>
        <taxon>Intramacronucleata</taxon>
        <taxon>Oligohymenophorea</taxon>
        <taxon>Scuticociliatia</taxon>
        <taxon>Philasterida</taxon>
        <taxon>Pseudocohnilembidae</taxon>
        <taxon>Pseudocohnilembus</taxon>
    </lineage>
</organism>
<protein>
    <recommendedName>
        <fullName evidence="3">Kinase domain protein</fullName>
    </recommendedName>
</protein>
<name>A0A0V0QGZ7_PSEPJ</name>
<gene>
    <name evidence="1" type="ORF">PPERSA_01370</name>
</gene>
<keyword evidence="2" id="KW-1185">Reference proteome</keyword>
<dbReference type="AlphaFoldDB" id="A0A0V0QGZ7"/>
<dbReference type="Proteomes" id="UP000054937">
    <property type="component" value="Unassembled WGS sequence"/>
</dbReference>
<evidence type="ECO:0000313" key="2">
    <source>
        <dbReference type="Proteomes" id="UP000054937"/>
    </source>
</evidence>
<evidence type="ECO:0008006" key="3">
    <source>
        <dbReference type="Google" id="ProtNLM"/>
    </source>
</evidence>
<dbReference type="InParanoid" id="A0A0V0QGZ7"/>
<evidence type="ECO:0000313" key="1">
    <source>
        <dbReference type="EMBL" id="KRX01467.1"/>
    </source>
</evidence>
<dbReference type="EMBL" id="LDAU01000170">
    <property type="protein sequence ID" value="KRX01467.1"/>
    <property type="molecule type" value="Genomic_DNA"/>
</dbReference>
<dbReference type="SUPFAM" id="SSF52047">
    <property type="entry name" value="RNI-like"/>
    <property type="match status" value="1"/>
</dbReference>
<reference evidence="1 2" key="1">
    <citation type="journal article" date="2015" name="Sci. Rep.">
        <title>Genome of the facultative scuticociliatosis pathogen Pseudocohnilembus persalinus provides insight into its virulence through horizontal gene transfer.</title>
        <authorList>
            <person name="Xiong J."/>
            <person name="Wang G."/>
            <person name="Cheng J."/>
            <person name="Tian M."/>
            <person name="Pan X."/>
            <person name="Warren A."/>
            <person name="Jiang C."/>
            <person name="Yuan D."/>
            <person name="Miao W."/>
        </authorList>
    </citation>
    <scope>NUCLEOTIDE SEQUENCE [LARGE SCALE GENOMIC DNA]</scope>
    <source>
        <strain evidence="1">36N120E</strain>
    </source>
</reference>
<dbReference type="InterPro" id="IPR032675">
    <property type="entry name" value="LRR_dom_sf"/>
</dbReference>